<evidence type="ECO:0000313" key="1">
    <source>
        <dbReference type="EMBL" id="VAW81812.1"/>
    </source>
</evidence>
<name>A0A3B0Z2W2_9ZZZZ</name>
<reference evidence="1" key="1">
    <citation type="submission" date="2018-06" db="EMBL/GenBank/DDBJ databases">
        <authorList>
            <person name="Zhirakovskaya E."/>
        </authorList>
    </citation>
    <scope>NUCLEOTIDE SEQUENCE</scope>
</reference>
<accession>A0A3B0Z2W2</accession>
<dbReference type="AlphaFoldDB" id="A0A3B0Z2W2"/>
<protein>
    <submittedName>
        <fullName evidence="1">Uncharacterized protein</fullName>
    </submittedName>
</protein>
<gene>
    <name evidence="1" type="ORF">MNBD_GAMMA12-2003</name>
</gene>
<sequence length="170" mass="19060">MTNTRNIFLYLIAMVLLVACDTSNIPETAVSVDLGSKQTNKVLHDDGILKFNSKNLYKGDTLSITLPVPHPKELAIKAPNGTWFYLHVENEGATEMLMPKEKFAALKELDLDTGKLEARYWDDGKAMRGKVFAETGTYLIYMANNLETEPDNTLHFSSLIQYSTSTKSSY</sequence>
<organism evidence="1">
    <name type="scientific">hydrothermal vent metagenome</name>
    <dbReference type="NCBI Taxonomy" id="652676"/>
    <lineage>
        <taxon>unclassified sequences</taxon>
        <taxon>metagenomes</taxon>
        <taxon>ecological metagenomes</taxon>
    </lineage>
</organism>
<dbReference type="EMBL" id="UOFL01000227">
    <property type="protein sequence ID" value="VAW81812.1"/>
    <property type="molecule type" value="Genomic_DNA"/>
</dbReference>
<dbReference type="PROSITE" id="PS51257">
    <property type="entry name" value="PROKAR_LIPOPROTEIN"/>
    <property type="match status" value="1"/>
</dbReference>
<proteinExistence type="predicted"/>